<evidence type="ECO:0000259" key="2">
    <source>
        <dbReference type="PROSITE" id="PS51205"/>
    </source>
</evidence>
<dbReference type="EMBL" id="LSSN01000462">
    <property type="protein sequence ID" value="OMJ23846.1"/>
    <property type="molecule type" value="Genomic_DNA"/>
</dbReference>
<feature type="compositionally biased region" description="Polar residues" evidence="1">
    <location>
        <begin position="260"/>
        <end position="281"/>
    </location>
</feature>
<dbReference type="InterPro" id="IPR045046">
    <property type="entry name" value="Vps9-like"/>
</dbReference>
<feature type="region of interest" description="Disordered" evidence="1">
    <location>
        <begin position="260"/>
        <end position="329"/>
    </location>
</feature>
<dbReference type="Proteomes" id="UP000187283">
    <property type="component" value="Unassembled WGS sequence"/>
</dbReference>
<dbReference type="GO" id="GO:0031267">
    <property type="term" value="F:small GTPase binding"/>
    <property type="evidence" value="ECO:0007669"/>
    <property type="project" value="TreeGrafter"/>
</dbReference>
<evidence type="ECO:0000313" key="3">
    <source>
        <dbReference type="EMBL" id="OMJ23846.1"/>
    </source>
</evidence>
<feature type="compositionally biased region" description="Low complexity" evidence="1">
    <location>
        <begin position="319"/>
        <end position="329"/>
    </location>
</feature>
<dbReference type="GO" id="GO:0005829">
    <property type="term" value="C:cytosol"/>
    <property type="evidence" value="ECO:0007669"/>
    <property type="project" value="TreeGrafter"/>
</dbReference>
<feature type="region of interest" description="Disordered" evidence="1">
    <location>
        <begin position="1"/>
        <end position="33"/>
    </location>
</feature>
<keyword evidence="4" id="KW-1185">Reference proteome</keyword>
<dbReference type="OrthoDB" id="5599040at2759"/>
<dbReference type="SUPFAM" id="SSF109993">
    <property type="entry name" value="VPS9 domain"/>
    <property type="match status" value="1"/>
</dbReference>
<sequence length="1015" mass="113158">MRRSGSLSKTSKSAASIGDSWHPLGEHSELNDPANSLANLNDVATTSILNSLSNPNNSKTPYIHDPLNESHNPFYNYFISNETYSNIRETMINNETVALVLPPISKDEFSQINQHLLSEELQNYILYFESGFNDSSNFNTRFTSLSGIYGFIDPARVYIQGKFPKDSDISNLDPNKFLSTSDTSRTSLASTNPSSDIFNVLNPEGSSINFKYLLKKKVHLDNNSYLNCLFIETRILDSDIVPHYSYPQLLSIDSLNSSQYEAHNPPNLDSQDSLSRPSDNLHSNELKSPKLPPRKSSIDTSKKPSVSSASEKLSRRKSTPFSISRSNSISYSPHSKLIQLKLAYIQVVSKFRLDFMHIVGKAMHNYTIDTALESLVNSSSETIKKLKFLKKKNKYLDSNENNPNFDPSQHHENVFFNSDLLSFKKLDSVSHSWNSNFEKLLDAFHSVLSFDPSSDPNDDLDNISHKNTTVIMTIIEKLSTSIAQIAIDWIYDDALETIKLFGGNKNDELVTSQIANLSLAGVELAHLIHGSDPNINDSDSSLSQYNLSISLLKKESYLDKLESYINEKVGKRLSQVSTTRIFLEKINCIICAIEYTSTSCNSYQNFITNQSTSSDLMYSDDNIHKPTNDYKNLHFLSTIDENSNYSNSFCDKPSDEPTVENLGIKVHSKDVAHLDITDKVSDALGIYNPEIESTPENTVLKGKEISNAAISQIDSTSHNSLEHQDNSGFEKSQSLNTNFTGADLLLPIYIYAIVKCNPLSLFTNLKLIELFYPKKMISSFQSYCLTTTHAAIMYIQNVTLKELGLSSEIDSDLKYEEPSEIHQMNRQGTENSSGNSNILGDLPNFFMRVPIVSNVGSLSYGLVSGVAGTGMRAAAGVYDAVVNRNPNSNSRLMEEDGGVQPLSEKHSGLEANPLTGAANLAHEQSIRRHSSHQNAPQSLPKNSEMCANSSTTRSHKHAHSHAHAPSNQQANNGGRAIDLINDEFVNLDFKDLKVCQIRDLLESYKLLANFYKQNN</sequence>
<dbReference type="Gene3D" id="1.20.1050.80">
    <property type="entry name" value="VPS9 domain"/>
    <property type="match status" value="1"/>
</dbReference>
<comment type="caution">
    <text evidence="3">The sequence shown here is derived from an EMBL/GenBank/DDBJ whole genome shotgun (WGS) entry which is preliminary data.</text>
</comment>
<name>A0A1R1YB08_9FUNG</name>
<dbReference type="GO" id="GO:0005085">
    <property type="term" value="F:guanyl-nucleotide exchange factor activity"/>
    <property type="evidence" value="ECO:0007669"/>
    <property type="project" value="InterPro"/>
</dbReference>
<evidence type="ECO:0000256" key="1">
    <source>
        <dbReference type="SAM" id="MobiDB-lite"/>
    </source>
</evidence>
<accession>A0A1R1YB08</accession>
<feature type="compositionally biased region" description="Polar residues" evidence="1">
    <location>
        <begin position="932"/>
        <end position="948"/>
    </location>
</feature>
<feature type="domain" description="VPS9" evidence="2">
    <location>
        <begin position="667"/>
        <end position="804"/>
    </location>
</feature>
<organism evidence="3 4">
    <name type="scientific">Smittium culicis</name>
    <dbReference type="NCBI Taxonomy" id="133412"/>
    <lineage>
        <taxon>Eukaryota</taxon>
        <taxon>Fungi</taxon>
        <taxon>Fungi incertae sedis</taxon>
        <taxon>Zoopagomycota</taxon>
        <taxon>Kickxellomycotina</taxon>
        <taxon>Harpellomycetes</taxon>
        <taxon>Harpellales</taxon>
        <taxon>Legeriomycetaceae</taxon>
        <taxon>Smittium</taxon>
    </lineage>
</organism>
<protein>
    <recommendedName>
        <fullName evidence="2">VPS9 domain-containing protein</fullName>
    </recommendedName>
</protein>
<dbReference type="AlphaFoldDB" id="A0A1R1YB08"/>
<dbReference type="PROSITE" id="PS51205">
    <property type="entry name" value="VPS9"/>
    <property type="match status" value="1"/>
</dbReference>
<evidence type="ECO:0000313" key="4">
    <source>
        <dbReference type="Proteomes" id="UP000187283"/>
    </source>
</evidence>
<dbReference type="InterPro" id="IPR003123">
    <property type="entry name" value="VPS9"/>
</dbReference>
<dbReference type="PANTHER" id="PTHR23101">
    <property type="entry name" value="RAB GDP/GTP EXCHANGE FACTOR"/>
    <property type="match status" value="1"/>
</dbReference>
<dbReference type="STRING" id="133412.A0A1R1YB08"/>
<dbReference type="InterPro" id="IPR037191">
    <property type="entry name" value="VPS9_dom_sf"/>
</dbReference>
<dbReference type="SMART" id="SM00167">
    <property type="entry name" value="VPS9"/>
    <property type="match status" value="1"/>
</dbReference>
<feature type="region of interest" description="Disordered" evidence="1">
    <location>
        <begin position="923"/>
        <end position="974"/>
    </location>
</feature>
<dbReference type="GO" id="GO:0030139">
    <property type="term" value="C:endocytic vesicle"/>
    <property type="evidence" value="ECO:0007669"/>
    <property type="project" value="TreeGrafter"/>
</dbReference>
<reference evidence="3 4" key="1">
    <citation type="submission" date="2017-01" db="EMBL/GenBank/DDBJ databases">
        <authorList>
            <person name="Mah S.A."/>
            <person name="Swanson W.J."/>
            <person name="Moy G.W."/>
            <person name="Vacquier V.D."/>
        </authorList>
    </citation>
    <scope>NUCLEOTIDE SEQUENCE [LARGE SCALE GENOMIC DNA]</scope>
    <source>
        <strain evidence="3 4">GSMNP</strain>
    </source>
</reference>
<feature type="compositionally biased region" description="Basic residues" evidence="1">
    <location>
        <begin position="953"/>
        <end position="962"/>
    </location>
</feature>
<dbReference type="PANTHER" id="PTHR23101:SF25">
    <property type="entry name" value="GTPASE-ACTIVATING PROTEIN AND VPS9 DOMAIN-CONTAINING PROTEIN 1"/>
    <property type="match status" value="1"/>
</dbReference>
<feature type="region of interest" description="Disordered" evidence="1">
    <location>
        <begin position="888"/>
        <end position="910"/>
    </location>
</feature>
<dbReference type="GO" id="GO:0016192">
    <property type="term" value="P:vesicle-mediated transport"/>
    <property type="evidence" value="ECO:0007669"/>
    <property type="project" value="InterPro"/>
</dbReference>
<dbReference type="Pfam" id="PF02204">
    <property type="entry name" value="VPS9"/>
    <property type="match status" value="1"/>
</dbReference>
<feature type="compositionally biased region" description="Polar residues" evidence="1">
    <location>
        <begin position="1"/>
        <end position="14"/>
    </location>
</feature>
<proteinExistence type="predicted"/>
<gene>
    <name evidence="3" type="ORF">AYI70_g1986</name>
</gene>